<dbReference type="PROSITE" id="PS00018">
    <property type="entry name" value="EF_HAND_1"/>
    <property type="match status" value="3"/>
</dbReference>
<evidence type="ECO:0000256" key="1">
    <source>
        <dbReference type="ARBA" id="ARBA00022723"/>
    </source>
</evidence>
<proteinExistence type="predicted"/>
<feature type="domain" description="EF-hand" evidence="3">
    <location>
        <begin position="98"/>
        <end position="133"/>
    </location>
</feature>
<dbReference type="InterPro" id="IPR002048">
    <property type="entry name" value="EF_hand_dom"/>
</dbReference>
<keyword evidence="2" id="KW-0677">Repeat</keyword>
<organism evidence="4 5">
    <name type="scientific">Lusitaniella coriacea LEGE 07157</name>
    <dbReference type="NCBI Taxonomy" id="945747"/>
    <lineage>
        <taxon>Bacteria</taxon>
        <taxon>Bacillati</taxon>
        <taxon>Cyanobacteriota</taxon>
        <taxon>Cyanophyceae</taxon>
        <taxon>Spirulinales</taxon>
        <taxon>Lusitaniellaceae</taxon>
        <taxon>Lusitaniella</taxon>
    </lineage>
</organism>
<comment type="caution">
    <text evidence="4">The sequence shown here is derived from an EMBL/GenBank/DDBJ whole genome shotgun (WGS) entry which is preliminary data.</text>
</comment>
<dbReference type="Proteomes" id="UP000654482">
    <property type="component" value="Unassembled WGS sequence"/>
</dbReference>
<evidence type="ECO:0000259" key="3">
    <source>
        <dbReference type="PROSITE" id="PS50222"/>
    </source>
</evidence>
<dbReference type="RefSeq" id="WP_194030697.1">
    <property type="nucleotide sequence ID" value="NZ_JADEWZ010000027.1"/>
</dbReference>
<sequence>MLSELQKRKLTKLFSMYDANCDGILVYKDFENMVKKLADLRRWSSRSSKYLILNETFMKRWKTLQKDADTSRNKEISIDEWLCYYEEILGDEKKYNEQVNALIQLVFDAFDKDGDGKISQEEWGELLGAYNISPVYATLVFPKLDANGDGFLTKEELVQLIYDFYYSNDSEHPANSMFGPY</sequence>
<dbReference type="InterPro" id="IPR018247">
    <property type="entry name" value="EF_Hand_1_Ca_BS"/>
</dbReference>
<dbReference type="GO" id="GO:0005509">
    <property type="term" value="F:calcium ion binding"/>
    <property type="evidence" value="ECO:0007669"/>
    <property type="project" value="InterPro"/>
</dbReference>
<evidence type="ECO:0000256" key="2">
    <source>
        <dbReference type="ARBA" id="ARBA00022737"/>
    </source>
</evidence>
<gene>
    <name evidence="4" type="ORF">IQ249_17055</name>
</gene>
<name>A0A8J7DY63_9CYAN</name>
<protein>
    <submittedName>
        <fullName evidence="4">EF-hand domain-containing protein</fullName>
    </submittedName>
</protein>
<evidence type="ECO:0000313" key="5">
    <source>
        <dbReference type="Proteomes" id="UP000654482"/>
    </source>
</evidence>
<dbReference type="PANTHER" id="PTHR10827">
    <property type="entry name" value="RETICULOCALBIN"/>
    <property type="match status" value="1"/>
</dbReference>
<feature type="domain" description="EF-hand" evidence="3">
    <location>
        <begin position="140"/>
        <end position="167"/>
    </location>
</feature>
<accession>A0A8J7DY63</accession>
<dbReference type="Gene3D" id="1.10.238.10">
    <property type="entry name" value="EF-hand"/>
    <property type="match status" value="1"/>
</dbReference>
<keyword evidence="5" id="KW-1185">Reference proteome</keyword>
<reference evidence="4" key="1">
    <citation type="submission" date="2020-10" db="EMBL/GenBank/DDBJ databases">
        <authorList>
            <person name="Castelo-Branco R."/>
            <person name="Eusebio N."/>
            <person name="Adriana R."/>
            <person name="Vieira A."/>
            <person name="Brugerolle De Fraissinette N."/>
            <person name="Rezende De Castro R."/>
            <person name="Schneider M.P."/>
            <person name="Vasconcelos V."/>
            <person name="Leao P.N."/>
        </authorList>
    </citation>
    <scope>NUCLEOTIDE SEQUENCE</scope>
    <source>
        <strain evidence="4">LEGE 07157</strain>
    </source>
</reference>
<dbReference type="PANTHER" id="PTHR10827:SF98">
    <property type="entry name" value="45 KDA CALCIUM-BINDING PROTEIN"/>
    <property type="match status" value="1"/>
</dbReference>
<dbReference type="SMART" id="SM00054">
    <property type="entry name" value="EFh"/>
    <property type="match status" value="3"/>
</dbReference>
<dbReference type="PROSITE" id="PS50222">
    <property type="entry name" value="EF_HAND_2"/>
    <property type="match status" value="3"/>
</dbReference>
<evidence type="ECO:0000313" key="4">
    <source>
        <dbReference type="EMBL" id="MBE9117609.1"/>
    </source>
</evidence>
<dbReference type="CDD" id="cd00051">
    <property type="entry name" value="EFh"/>
    <property type="match status" value="1"/>
</dbReference>
<dbReference type="SUPFAM" id="SSF47473">
    <property type="entry name" value="EF-hand"/>
    <property type="match status" value="1"/>
</dbReference>
<dbReference type="EMBL" id="JADEWZ010000027">
    <property type="protein sequence ID" value="MBE9117609.1"/>
    <property type="molecule type" value="Genomic_DNA"/>
</dbReference>
<feature type="domain" description="EF-hand" evidence="3">
    <location>
        <begin position="5"/>
        <end position="40"/>
    </location>
</feature>
<dbReference type="InterPro" id="IPR011992">
    <property type="entry name" value="EF-hand-dom_pair"/>
</dbReference>
<dbReference type="AlphaFoldDB" id="A0A8J7DY63"/>
<dbReference type="Pfam" id="PF13202">
    <property type="entry name" value="EF-hand_5"/>
    <property type="match status" value="2"/>
</dbReference>
<keyword evidence="1" id="KW-0479">Metal-binding</keyword>